<gene>
    <name evidence="3" type="ORF">AXG93_4541s1010</name>
</gene>
<feature type="compositionally biased region" description="Basic and acidic residues" evidence="2">
    <location>
        <begin position="1"/>
        <end position="12"/>
    </location>
</feature>
<reference evidence="3" key="1">
    <citation type="submission" date="2016-03" db="EMBL/GenBank/DDBJ databases">
        <title>Mechanisms controlling the formation of the plant cell surface in tip-growing cells are functionally conserved among land plants.</title>
        <authorList>
            <person name="Honkanen S."/>
            <person name="Jones V.A."/>
            <person name="Morieri G."/>
            <person name="Champion C."/>
            <person name="Hetherington A.J."/>
            <person name="Kelly S."/>
            <person name="Saint-Marcoux D."/>
            <person name="Proust H."/>
            <person name="Prescott H."/>
            <person name="Dolan L."/>
        </authorList>
    </citation>
    <scope>NUCLEOTIDE SEQUENCE [LARGE SCALE GENOMIC DNA]</scope>
    <source>
        <tissue evidence="3">Whole gametophyte</tissue>
    </source>
</reference>
<dbReference type="Proteomes" id="UP000077202">
    <property type="component" value="Unassembled WGS sequence"/>
</dbReference>
<dbReference type="EMBL" id="LVLJ01002693">
    <property type="protein sequence ID" value="OAE23999.1"/>
    <property type="molecule type" value="Genomic_DNA"/>
</dbReference>
<evidence type="ECO:0000256" key="2">
    <source>
        <dbReference type="SAM" id="MobiDB-lite"/>
    </source>
</evidence>
<feature type="coiled-coil region" evidence="1">
    <location>
        <begin position="171"/>
        <end position="205"/>
    </location>
</feature>
<organism evidence="3 4">
    <name type="scientific">Marchantia polymorpha subsp. ruderalis</name>
    <dbReference type="NCBI Taxonomy" id="1480154"/>
    <lineage>
        <taxon>Eukaryota</taxon>
        <taxon>Viridiplantae</taxon>
        <taxon>Streptophyta</taxon>
        <taxon>Embryophyta</taxon>
        <taxon>Marchantiophyta</taxon>
        <taxon>Marchantiopsida</taxon>
        <taxon>Marchantiidae</taxon>
        <taxon>Marchantiales</taxon>
        <taxon>Marchantiaceae</taxon>
        <taxon>Marchantia</taxon>
    </lineage>
</organism>
<accession>A0A176VT61</accession>
<keyword evidence="4" id="KW-1185">Reference proteome</keyword>
<comment type="caution">
    <text evidence="3">The sequence shown here is derived from an EMBL/GenBank/DDBJ whole genome shotgun (WGS) entry which is preliminary data.</text>
</comment>
<proteinExistence type="predicted"/>
<evidence type="ECO:0000313" key="3">
    <source>
        <dbReference type="EMBL" id="OAE23999.1"/>
    </source>
</evidence>
<sequence>MKRQATRKEKGKAIMIEEGTPKKNLDPSAEARVASPRTSTGTVILETGEDSSAEEIQSEGVNTADVLCGQVIPLLGYLNSKLGKYVRTINVGSYVELVRNKTRVKMATAHAVVDKERLEASRVAFNEESRRVDELTADLKKKYQMHAPEMAMEVKALAECEAARTSDLELIDRLEAKCNEMRSQRSLVEEQLSEMEVKLSEAKEKNQKLAE</sequence>
<evidence type="ECO:0000256" key="1">
    <source>
        <dbReference type="SAM" id="Coils"/>
    </source>
</evidence>
<protein>
    <submittedName>
        <fullName evidence="3">Uncharacterized protein</fullName>
    </submittedName>
</protein>
<keyword evidence="1" id="KW-0175">Coiled coil</keyword>
<dbReference type="AlphaFoldDB" id="A0A176VT61"/>
<name>A0A176VT61_MARPO</name>
<evidence type="ECO:0000313" key="4">
    <source>
        <dbReference type="Proteomes" id="UP000077202"/>
    </source>
</evidence>
<feature type="region of interest" description="Disordered" evidence="2">
    <location>
        <begin position="1"/>
        <end position="39"/>
    </location>
</feature>